<reference evidence="2" key="1">
    <citation type="submission" date="2017-12" db="EMBL/GenBank/DDBJ databases">
        <authorList>
            <person name="Thomas-White K."/>
            <person name="Wolfe A.J."/>
        </authorList>
    </citation>
    <scope>NUCLEOTIDE SEQUENCE</scope>
    <source>
        <strain evidence="2">UMB0763</strain>
    </source>
</reference>
<dbReference type="EMBL" id="CP136958">
    <property type="protein sequence ID" value="WOT01121.1"/>
    <property type="molecule type" value="Genomic_DNA"/>
</dbReference>
<organism evidence="2 3">
    <name type="scientific">Corynebacterium pyruviciproducens</name>
    <dbReference type="NCBI Taxonomy" id="598660"/>
    <lineage>
        <taxon>Bacteria</taxon>
        <taxon>Bacillati</taxon>
        <taxon>Actinomycetota</taxon>
        <taxon>Actinomycetes</taxon>
        <taxon>Mycobacteriales</taxon>
        <taxon>Corynebacteriaceae</taxon>
        <taxon>Corynebacterium</taxon>
    </lineage>
</organism>
<dbReference type="Proteomes" id="UP000234560">
    <property type="component" value="Chromosome"/>
</dbReference>
<protein>
    <submittedName>
        <fullName evidence="2">Uncharacterized protein</fullName>
    </submittedName>
</protein>
<feature type="transmembrane region" description="Helical" evidence="1">
    <location>
        <begin position="12"/>
        <end position="39"/>
    </location>
</feature>
<gene>
    <name evidence="2" type="ORF">CYJ47_07405</name>
</gene>
<dbReference type="KEGG" id="cpyr:CYJ47_07405"/>
<keyword evidence="1" id="KW-0472">Membrane</keyword>
<keyword evidence="1" id="KW-1133">Transmembrane helix</keyword>
<name>A0AAF0YQZ2_9CORY</name>
<dbReference type="RefSeq" id="WP_276847831.1">
    <property type="nucleotide sequence ID" value="NZ_CAMIHY010000010.1"/>
</dbReference>
<proteinExistence type="predicted"/>
<dbReference type="AlphaFoldDB" id="A0AAF0YQZ2"/>
<evidence type="ECO:0000313" key="2">
    <source>
        <dbReference type="EMBL" id="WOT01121.1"/>
    </source>
</evidence>
<accession>A0AAF0YQZ2</accession>
<sequence length="47" mass="5119">METFGASIYEAAILNLTMILPLGYLVLLAVLSYGMFVAYPDDQGFAD</sequence>
<reference evidence="2" key="2">
    <citation type="submission" date="2023-10" db="EMBL/GenBank/DDBJ databases">
        <authorList>
            <person name="Choi B."/>
        </authorList>
    </citation>
    <scope>NUCLEOTIDE SEQUENCE</scope>
    <source>
        <strain evidence="2">UMB0763</strain>
    </source>
</reference>
<evidence type="ECO:0000256" key="1">
    <source>
        <dbReference type="SAM" id="Phobius"/>
    </source>
</evidence>
<evidence type="ECO:0000313" key="3">
    <source>
        <dbReference type="Proteomes" id="UP000234560"/>
    </source>
</evidence>
<keyword evidence="1" id="KW-0812">Transmembrane</keyword>